<dbReference type="Pfam" id="PF04520">
    <property type="entry name" value="Senescence_reg"/>
    <property type="match status" value="1"/>
</dbReference>
<organism evidence="3 4">
    <name type="scientific">Coccomyxa subellipsoidea (strain C-169)</name>
    <name type="common">Green microalga</name>
    <dbReference type="NCBI Taxonomy" id="574566"/>
    <lineage>
        <taxon>Eukaryota</taxon>
        <taxon>Viridiplantae</taxon>
        <taxon>Chlorophyta</taxon>
        <taxon>core chlorophytes</taxon>
        <taxon>Trebouxiophyceae</taxon>
        <taxon>Trebouxiophyceae incertae sedis</taxon>
        <taxon>Coccomyxaceae</taxon>
        <taxon>Coccomyxa</taxon>
        <taxon>Coccomyxa subellipsoidea</taxon>
    </lineage>
</organism>
<keyword evidence="4" id="KW-1185">Reference proteome</keyword>
<evidence type="ECO:0000256" key="2">
    <source>
        <dbReference type="SAM" id="MobiDB-lite"/>
    </source>
</evidence>
<protein>
    <submittedName>
        <fullName evidence="3">Uncharacterized protein</fullName>
    </submittedName>
</protein>
<evidence type="ECO:0000256" key="1">
    <source>
        <dbReference type="ARBA" id="ARBA00034773"/>
    </source>
</evidence>
<dbReference type="Proteomes" id="UP000007264">
    <property type="component" value="Unassembled WGS sequence"/>
</dbReference>
<sequence>MGAMIELRPSAELSEGELLFGLDSRAESDAVSAVTSALSAALRANREDGTPEEGAALPSGILQQPSFQTVGATKKRDRPASLAKTPRLMTIVLPDHLDRMPQLKKPQTRLAIQSKGFVPPHELVSQQDILASSLPVDPTGLGVSVRSTFRPGSVMEGKGRKLAGLEAVRFRNAIMRQTGFIEPDCADFSISYATGS</sequence>
<comment type="similarity">
    <text evidence="1">Belongs to the senescence regulator S40 family.</text>
</comment>
<dbReference type="AlphaFoldDB" id="I0Z2D5"/>
<feature type="compositionally biased region" description="Polar residues" evidence="2">
    <location>
        <begin position="61"/>
        <end position="71"/>
    </location>
</feature>
<comment type="caution">
    <text evidence="3">The sequence shown here is derived from an EMBL/GenBank/DDBJ whole genome shotgun (WGS) entry which is preliminary data.</text>
</comment>
<feature type="region of interest" description="Disordered" evidence="2">
    <location>
        <begin position="44"/>
        <end position="81"/>
    </location>
</feature>
<dbReference type="GO" id="GO:0010150">
    <property type="term" value="P:leaf senescence"/>
    <property type="evidence" value="ECO:0007669"/>
    <property type="project" value="UniProtKB-ARBA"/>
</dbReference>
<dbReference type="RefSeq" id="XP_005649348.1">
    <property type="nucleotide sequence ID" value="XM_005649291.1"/>
</dbReference>
<dbReference type="OrthoDB" id="684536at2759"/>
<evidence type="ECO:0000313" key="4">
    <source>
        <dbReference type="Proteomes" id="UP000007264"/>
    </source>
</evidence>
<dbReference type="EMBL" id="AGSI01000005">
    <property type="protein sequence ID" value="EIE24804.1"/>
    <property type="molecule type" value="Genomic_DNA"/>
</dbReference>
<evidence type="ECO:0000313" key="3">
    <source>
        <dbReference type="EMBL" id="EIE24804.1"/>
    </source>
</evidence>
<name>I0Z2D5_COCSC</name>
<dbReference type="KEGG" id="csl:COCSUDRAFT_53077"/>
<accession>I0Z2D5</accession>
<dbReference type="InterPro" id="IPR007608">
    <property type="entry name" value="Senescence_reg_S40"/>
</dbReference>
<reference evidence="3 4" key="1">
    <citation type="journal article" date="2012" name="Genome Biol.">
        <title>The genome of the polar eukaryotic microalga coccomyxa subellipsoidea reveals traits of cold adaptation.</title>
        <authorList>
            <person name="Blanc G."/>
            <person name="Agarkova I."/>
            <person name="Grimwood J."/>
            <person name="Kuo A."/>
            <person name="Brueggeman A."/>
            <person name="Dunigan D."/>
            <person name="Gurnon J."/>
            <person name="Ladunga I."/>
            <person name="Lindquist E."/>
            <person name="Lucas S."/>
            <person name="Pangilinan J."/>
            <person name="Proschold T."/>
            <person name="Salamov A."/>
            <person name="Schmutz J."/>
            <person name="Weeks D."/>
            <person name="Yamada T."/>
            <person name="Claverie J.M."/>
            <person name="Grigoriev I."/>
            <person name="Van Etten J."/>
            <person name="Lomsadze A."/>
            <person name="Borodovsky M."/>
        </authorList>
    </citation>
    <scope>NUCLEOTIDE SEQUENCE [LARGE SCALE GENOMIC DNA]</scope>
    <source>
        <strain evidence="3 4">C-169</strain>
    </source>
</reference>
<proteinExistence type="inferred from homology"/>
<dbReference type="GeneID" id="17042805"/>
<gene>
    <name evidence="3" type="ORF">COCSUDRAFT_53077</name>
</gene>